<evidence type="ECO:0000256" key="6">
    <source>
        <dbReference type="ARBA" id="ARBA00023024"/>
    </source>
</evidence>
<evidence type="ECO:0000259" key="13">
    <source>
        <dbReference type="PROSITE" id="PS51910"/>
    </source>
</evidence>
<accession>A0A370PAL1</accession>
<keyword evidence="6" id="KW-0146">Chitin degradation</keyword>
<proteinExistence type="inferred from homology"/>
<organism evidence="14 15">
    <name type="scientific">Aspergillus phoenicis ATCC 13157</name>
    <dbReference type="NCBI Taxonomy" id="1353007"/>
    <lineage>
        <taxon>Eukaryota</taxon>
        <taxon>Fungi</taxon>
        <taxon>Dikarya</taxon>
        <taxon>Ascomycota</taxon>
        <taxon>Pezizomycotina</taxon>
        <taxon>Eurotiomycetes</taxon>
        <taxon>Eurotiomycetidae</taxon>
        <taxon>Eurotiales</taxon>
        <taxon>Aspergillaceae</taxon>
        <taxon>Aspergillus</taxon>
    </lineage>
</organism>
<evidence type="ECO:0000256" key="3">
    <source>
        <dbReference type="ARBA" id="ARBA00012729"/>
    </source>
</evidence>
<comment type="catalytic activity">
    <reaction evidence="1">
        <text>Random endo-hydrolysis of N-acetyl-beta-D-glucosaminide (1-&gt;4)-beta-linkages in chitin and chitodextrins.</text>
        <dbReference type="EC" id="3.2.1.14"/>
    </reaction>
</comment>
<dbReference type="EC" id="3.2.1.14" evidence="3"/>
<keyword evidence="10" id="KW-0624">Polysaccharide degradation</keyword>
<gene>
    <name evidence="14" type="ORF">M752DRAFT_307004</name>
</gene>
<evidence type="ECO:0000313" key="15">
    <source>
        <dbReference type="Proteomes" id="UP000254937"/>
    </source>
</evidence>
<dbReference type="PROSITE" id="PS01095">
    <property type="entry name" value="GH18_1"/>
    <property type="match status" value="1"/>
</dbReference>
<dbReference type="AlphaFoldDB" id="A0A370PAL1"/>
<evidence type="ECO:0000313" key="14">
    <source>
        <dbReference type="EMBL" id="RDK38944.1"/>
    </source>
</evidence>
<dbReference type="Gene3D" id="3.10.50.10">
    <property type="match status" value="1"/>
</dbReference>
<keyword evidence="8" id="KW-0119">Carbohydrate metabolism</keyword>
<keyword evidence="9 11" id="KW-0326">Glycosidase</keyword>
<dbReference type="PANTHER" id="PTHR47700:SF1">
    <property type="entry name" value="CHITINASE"/>
    <property type="match status" value="1"/>
</dbReference>
<dbReference type="InterPro" id="IPR001223">
    <property type="entry name" value="Glyco_hydro18_cat"/>
</dbReference>
<dbReference type="InterPro" id="IPR001579">
    <property type="entry name" value="Glyco_hydro_18_chit_AS"/>
</dbReference>
<dbReference type="EMBL" id="KZ851863">
    <property type="protein sequence ID" value="RDK38944.1"/>
    <property type="molecule type" value="Genomic_DNA"/>
</dbReference>
<protein>
    <recommendedName>
        <fullName evidence="3">chitinase</fullName>
        <ecNumber evidence="3">3.2.1.14</ecNumber>
    </recommendedName>
</protein>
<evidence type="ECO:0000256" key="12">
    <source>
        <dbReference type="SAM" id="SignalP"/>
    </source>
</evidence>
<feature type="signal peptide" evidence="12">
    <location>
        <begin position="1"/>
        <end position="19"/>
    </location>
</feature>
<dbReference type="Pfam" id="PF14856">
    <property type="entry name" value="Hce2"/>
    <property type="match status" value="1"/>
</dbReference>
<dbReference type="InterPro" id="IPR011583">
    <property type="entry name" value="Chitinase_II/V-like_cat"/>
</dbReference>
<keyword evidence="7" id="KW-0843">Virulence</keyword>
<evidence type="ECO:0000256" key="5">
    <source>
        <dbReference type="ARBA" id="ARBA00022801"/>
    </source>
</evidence>
<dbReference type="InterPro" id="IPR017853">
    <property type="entry name" value="GH"/>
</dbReference>
<evidence type="ECO:0000256" key="4">
    <source>
        <dbReference type="ARBA" id="ARBA00022669"/>
    </source>
</evidence>
<reference evidence="14 15" key="1">
    <citation type="submission" date="2018-07" db="EMBL/GenBank/DDBJ databases">
        <title>Section-level genome sequencing of Aspergillus section Nigri to investigate inter- and intra-species variation.</title>
        <authorList>
            <consortium name="DOE Joint Genome Institute"/>
            <person name="Vesth T.C."/>
            <person name="Nybo J.L."/>
            <person name="Theobald S."/>
            <person name="Frisvad J.C."/>
            <person name="Larsen T.O."/>
            <person name="Nielsen K.F."/>
            <person name="Hoof J.B."/>
            <person name="Brandl J."/>
            <person name="Salamov A."/>
            <person name="Riley R."/>
            <person name="Gladden J.M."/>
            <person name="Phatale P."/>
            <person name="Nielsen M.T."/>
            <person name="Lyhne E.K."/>
            <person name="Kogle M.E."/>
            <person name="Strasser K."/>
            <person name="McDonnell E."/>
            <person name="Barry K."/>
            <person name="Clum A."/>
            <person name="Chen C."/>
            <person name="Nolan M."/>
            <person name="Sandor L."/>
            <person name="Kuo A."/>
            <person name="Lipzen A."/>
            <person name="Hainaut M."/>
            <person name="Drula E."/>
            <person name="Tsang A."/>
            <person name="Magnuson J.K."/>
            <person name="Henrissat B."/>
            <person name="Wiebenga A."/>
            <person name="Simmons B.A."/>
            <person name="Makela M.R."/>
            <person name="De vries R.P."/>
            <person name="Grigoriev I.V."/>
            <person name="Mortensen U.H."/>
            <person name="Baker S.E."/>
            <person name="Andersen M.R."/>
        </authorList>
    </citation>
    <scope>NUCLEOTIDE SEQUENCE [LARGE SCALE GENOMIC DNA]</scope>
    <source>
        <strain evidence="14 15">ATCC 13157</strain>
    </source>
</reference>
<keyword evidence="5 11" id="KW-0378">Hydrolase</keyword>
<feature type="domain" description="GH18" evidence="13">
    <location>
        <begin position="1"/>
        <end position="384"/>
    </location>
</feature>
<dbReference type="Pfam" id="PF00704">
    <property type="entry name" value="Glyco_hydro_18"/>
    <property type="match status" value="1"/>
</dbReference>
<dbReference type="PANTHER" id="PTHR47700">
    <property type="entry name" value="V CHITINASE, PUTATIVE (AFU_ORTHOLOGUE AFUA_6G13720)-RELATED"/>
    <property type="match status" value="1"/>
</dbReference>
<dbReference type="InterPro" id="IPR029070">
    <property type="entry name" value="Chitinase_insertion_sf"/>
</dbReference>
<evidence type="ECO:0000256" key="9">
    <source>
        <dbReference type="ARBA" id="ARBA00023295"/>
    </source>
</evidence>
<dbReference type="SMART" id="SM00636">
    <property type="entry name" value="Glyco_18"/>
    <property type="match status" value="1"/>
</dbReference>
<dbReference type="Gene3D" id="3.20.20.80">
    <property type="entry name" value="Glycosidases"/>
    <property type="match status" value="1"/>
</dbReference>
<evidence type="ECO:0000256" key="11">
    <source>
        <dbReference type="RuleBase" id="RU000489"/>
    </source>
</evidence>
<evidence type="ECO:0000256" key="7">
    <source>
        <dbReference type="ARBA" id="ARBA00023026"/>
    </source>
</evidence>
<feature type="chain" id="PRO_5016754474" description="chitinase" evidence="12">
    <location>
        <begin position="20"/>
        <end position="969"/>
    </location>
</feature>
<evidence type="ECO:0000256" key="1">
    <source>
        <dbReference type="ARBA" id="ARBA00000822"/>
    </source>
</evidence>
<dbReference type="GO" id="GO:0006032">
    <property type="term" value="P:chitin catabolic process"/>
    <property type="evidence" value="ECO:0007669"/>
    <property type="project" value="UniProtKB-KW"/>
</dbReference>
<evidence type="ECO:0000256" key="8">
    <source>
        <dbReference type="ARBA" id="ARBA00023277"/>
    </source>
</evidence>
<dbReference type="Proteomes" id="UP000254937">
    <property type="component" value="Unassembled WGS sequence"/>
</dbReference>
<comment type="similarity">
    <text evidence="2">Belongs to the glycosyl hydrolase 18 family. Chitinase class V subfamily.</text>
</comment>
<keyword evidence="15" id="KW-1185">Reference proteome</keyword>
<keyword evidence="12" id="KW-0732">Signal</keyword>
<evidence type="ECO:0000256" key="10">
    <source>
        <dbReference type="ARBA" id="ARBA00023326"/>
    </source>
</evidence>
<dbReference type="GO" id="GO:0008061">
    <property type="term" value="F:chitin binding"/>
    <property type="evidence" value="ECO:0007669"/>
    <property type="project" value="UniProtKB-KW"/>
</dbReference>
<dbReference type="SUPFAM" id="SSF51445">
    <property type="entry name" value="(Trans)glycosidases"/>
    <property type="match status" value="1"/>
</dbReference>
<dbReference type="SUPFAM" id="SSF54556">
    <property type="entry name" value="Chitinase insertion domain"/>
    <property type="match status" value="1"/>
</dbReference>
<sequence length="969" mass="105999">MGMRFLLASASRYLAIVWADITESGAHRSLPISLLRSVPHKISASFRVYGQYRDSQHTAHARVDAGGDNIGPFFACQAHLSGLEHCWNPPLSSTNENVGGFTCSETQNRCFTGRWIQTLSLLSHKTEFNNDLDGVDIDWEYPGAPDLPENDPGTEEDGPNYLAFLVVLKNLLPGKSVSIAAPASYWYLKQFPIKDIAKVIDYIVYMTYDLHGQWDAHNSNSQEGCDTGNCLRSQVNLTETKQSLAMITKAGVPGAKVIVGVTSYGRSFKMADPNCWGPDCLYTGDRLNSDAKKGKCTITAGYLAGAEIGEIMKDSSRVVKSYVDTTSNSDILIYDNDEWVGYMSADTKRARTTLYSAWGLGGTSDWASDLQTYHDVPKPATSWANFIQLAKAGEDPKIDQTRNGNWTSYNCADDNVANLFYFTPSQRWKNMVTDTAWDDIVRIWNETDRGRNLTFMQSVESTTHFKSQACGEIQSESCSSIGCEDGADGNHSGSAAFLILYSMAEFHGMYKRYYDGLFNSLSIKKTTPGSISFIDMITLGALGTAGPLFNTMLKNHAWFAGSALDNAKDTTMTLLGQGTTTAKDVLPPGDKAKWTPEGQDEFSAYLGQVVYGWSNITSQALDDLFSGTNESMNALWEVMSDGKLIEGKRDLHPSYTGNVQNELIANINKCVVGFALPALWRQAGSYTFILDSGQSCDDNLDIGEYLEDDTIDATGVCVDNRQYYLVYPDGDATDCTCKIINDSGPCQTVCKDNKFSAPNGIQYISGENSYYGITANDLVKGSVRTWIANGRENGARIADPTNHGTMSDLIDVDVTTPGFMRIPVCSPARALQSWDTADKNSSPNWPCDIPPGKDECGDSTFVDQTSDASPKVEDCRQIIKNIEGDATTAWTTQVVGHNQREIASHASCHFGVEATKTNGNVNFKVGGQDVIDIINDAIAKFARDGLIGAKGNMDCNGNVKSEPVLWGIY</sequence>
<dbReference type="GO" id="GO:0000272">
    <property type="term" value="P:polysaccharide catabolic process"/>
    <property type="evidence" value="ECO:0007669"/>
    <property type="project" value="UniProtKB-KW"/>
</dbReference>
<evidence type="ECO:0000256" key="2">
    <source>
        <dbReference type="ARBA" id="ARBA00008682"/>
    </source>
</evidence>
<dbReference type="InterPro" id="IPR053214">
    <property type="entry name" value="LysM12-like"/>
</dbReference>
<keyword evidence="4" id="KW-0147">Chitin-binding</keyword>
<dbReference type="GO" id="GO:0008843">
    <property type="term" value="F:endochitinase activity"/>
    <property type="evidence" value="ECO:0007669"/>
    <property type="project" value="UniProtKB-EC"/>
</dbReference>
<dbReference type="InterPro" id="IPR029226">
    <property type="entry name" value="Ecp2-like"/>
</dbReference>
<dbReference type="PROSITE" id="PS51910">
    <property type="entry name" value="GH18_2"/>
    <property type="match status" value="1"/>
</dbReference>
<name>A0A370PAL1_ASPPH</name>